<dbReference type="NCBIfam" id="NF004912">
    <property type="entry name" value="PRK06270.1"/>
    <property type="match status" value="1"/>
</dbReference>
<dbReference type="PANTHER" id="PTHR43331:SF1">
    <property type="entry name" value="HOMOSERINE DEHYDROGENASE"/>
    <property type="match status" value="1"/>
</dbReference>
<evidence type="ECO:0000256" key="2">
    <source>
        <dbReference type="ARBA" id="ARBA00013213"/>
    </source>
</evidence>
<name>A0A0D0P6W8_PSEFL</name>
<dbReference type="NCBIfam" id="NF004976">
    <property type="entry name" value="PRK06349.1"/>
    <property type="match status" value="1"/>
</dbReference>
<keyword evidence="5" id="KW-0521">NADP</keyword>
<comment type="similarity">
    <text evidence="1 6">Belongs to the homoserine dehydrogenase family.</text>
</comment>
<dbReference type="SUPFAM" id="SSF51735">
    <property type="entry name" value="NAD(P)-binding Rossmann-fold domains"/>
    <property type="match status" value="1"/>
</dbReference>
<dbReference type="SUPFAM" id="SSF55347">
    <property type="entry name" value="Glyceraldehyde-3-phosphate dehydrogenase-like, C-terminal domain"/>
    <property type="match status" value="1"/>
</dbReference>
<dbReference type="EMBL" id="JXNZ01000180">
    <property type="protein sequence ID" value="KIQ57989.1"/>
    <property type="molecule type" value="Genomic_DNA"/>
</dbReference>
<dbReference type="PROSITE" id="PS01042">
    <property type="entry name" value="HOMOSER_DHGENASE"/>
    <property type="match status" value="1"/>
</dbReference>
<feature type="binding site" evidence="5">
    <location>
        <position position="212"/>
    </location>
    <ligand>
        <name>L-homoserine</name>
        <dbReference type="ChEBI" id="CHEBI:57476"/>
    </ligand>
</feature>
<evidence type="ECO:0000313" key="9">
    <source>
        <dbReference type="Proteomes" id="UP000032101"/>
    </source>
</evidence>
<dbReference type="Proteomes" id="UP000032101">
    <property type="component" value="Unassembled WGS sequence"/>
</dbReference>
<dbReference type="InterPro" id="IPR019811">
    <property type="entry name" value="HDH_CS"/>
</dbReference>
<evidence type="ECO:0000313" key="8">
    <source>
        <dbReference type="EMBL" id="KIQ57989.1"/>
    </source>
</evidence>
<feature type="binding site" evidence="5">
    <location>
        <position position="128"/>
    </location>
    <ligand>
        <name>NADPH</name>
        <dbReference type="ChEBI" id="CHEBI:57783"/>
    </ligand>
</feature>
<dbReference type="PATRIC" id="fig|294.124.peg.3720"/>
<evidence type="ECO:0000256" key="3">
    <source>
        <dbReference type="ARBA" id="ARBA00023002"/>
    </source>
</evidence>
<accession>A0A0D0P6W8</accession>
<organism evidence="8 9">
    <name type="scientific">Pseudomonas fluorescens</name>
    <dbReference type="NCBI Taxonomy" id="294"/>
    <lineage>
        <taxon>Bacteria</taxon>
        <taxon>Pseudomonadati</taxon>
        <taxon>Pseudomonadota</taxon>
        <taxon>Gammaproteobacteria</taxon>
        <taxon>Pseudomonadales</taxon>
        <taxon>Pseudomonadaceae</taxon>
        <taxon>Pseudomonas</taxon>
    </lineage>
</organism>
<comment type="caution">
    <text evidence="8">The sequence shown here is derived from an EMBL/GenBank/DDBJ whole genome shotgun (WGS) entry which is preliminary data.</text>
</comment>
<sequence length="351" mass="35950">MTEYKVALLGFGGVNRALTQLIADRNSRWADELGFTLKVVGVSDLYLGSIIDKDGLDAQALAAVPAVKGSFATLPGGNAEPANETVIRFSGADIVAEATFTNPVDGEPATTFCRWSLEKGVSVVTTNKGPVALHAQSLKALAQSTGARFEFEGAVMSGTPVIRLAKELLAGSQITGFKGILNGTSNFVLSSMENGLDFCGAVAQAQALGYAEADPTADVEGHDVRLKVAILANELLGAQLKPNDVVCKGISQITAGNIAEAAKVNARWKLIGSAEKQADGSISASVSPQLLPADDALSAVSGATNAITFATTLLGPVTVVGAGAGRVETAFALLADIVSIHNHKTASGKSS</sequence>
<evidence type="ECO:0000256" key="1">
    <source>
        <dbReference type="ARBA" id="ARBA00006753"/>
    </source>
</evidence>
<proteinExistence type="inferred from homology"/>
<reference evidence="8 9" key="1">
    <citation type="submission" date="2015-01" db="EMBL/GenBank/DDBJ databases">
        <title>Draft Genome Sequence of the Biocontrol and Plant Growth-Promoting Rhizobacteria (PGPR) Pseudomonas fluorescens UM270.</title>
        <authorList>
            <person name="Hernandez-Salmeron J.E."/>
            <person name="Santoyo G."/>
            <person name="Moreno-Hagelsieb G."/>
            <person name="Hernandez-Leon R."/>
        </authorList>
    </citation>
    <scope>NUCLEOTIDE SEQUENCE [LARGE SCALE GENOMIC DNA]</scope>
    <source>
        <strain evidence="8 9">UM270</strain>
    </source>
</reference>
<evidence type="ECO:0000256" key="4">
    <source>
        <dbReference type="PIRSR" id="PIRSR036497-1"/>
    </source>
</evidence>
<dbReference type="EC" id="1.1.1.3" evidence="2"/>
<evidence type="ECO:0000256" key="5">
    <source>
        <dbReference type="PIRSR" id="PIRSR036497-2"/>
    </source>
</evidence>
<dbReference type="InterPro" id="IPR036291">
    <property type="entry name" value="NAD(P)-bd_dom_sf"/>
</dbReference>
<protein>
    <recommendedName>
        <fullName evidence="2">homoserine dehydrogenase</fullName>
        <ecNumber evidence="2">1.1.1.3</ecNumber>
    </recommendedName>
</protein>
<dbReference type="OrthoDB" id="9808167at2"/>
<dbReference type="UniPathway" id="UPA00051">
    <property type="reaction ID" value="UER00465"/>
</dbReference>
<dbReference type="InterPro" id="IPR022697">
    <property type="entry name" value="HDH_short"/>
</dbReference>
<dbReference type="RefSeq" id="WP_042731163.1">
    <property type="nucleotide sequence ID" value="NZ_JXNZ01000180.1"/>
</dbReference>
<dbReference type="Gene3D" id="3.30.360.10">
    <property type="entry name" value="Dihydrodipicolinate Reductase, domain 2"/>
    <property type="match status" value="1"/>
</dbReference>
<dbReference type="GO" id="GO:0004412">
    <property type="term" value="F:homoserine dehydrogenase activity"/>
    <property type="evidence" value="ECO:0007669"/>
    <property type="project" value="UniProtKB-EC"/>
</dbReference>
<dbReference type="PANTHER" id="PTHR43331">
    <property type="entry name" value="HOMOSERINE DEHYDROGENASE"/>
    <property type="match status" value="1"/>
</dbReference>
<feature type="active site" description="Proton donor" evidence="4">
    <location>
        <position position="227"/>
    </location>
</feature>
<evidence type="ECO:0000259" key="7">
    <source>
        <dbReference type="Pfam" id="PF00742"/>
    </source>
</evidence>
<keyword evidence="3" id="KW-0560">Oxidoreductase</keyword>
<dbReference type="GO" id="GO:0009088">
    <property type="term" value="P:threonine biosynthetic process"/>
    <property type="evidence" value="ECO:0007669"/>
    <property type="project" value="UniProtKB-UniPathway"/>
</dbReference>
<dbReference type="AlphaFoldDB" id="A0A0D0P6W8"/>
<feature type="domain" description="Homoserine dehydrogenase catalytic" evidence="7">
    <location>
        <begin position="160"/>
        <end position="338"/>
    </location>
</feature>
<dbReference type="FunFam" id="3.30.360.10:FF:000005">
    <property type="entry name" value="Homoserine dehydrogenase"/>
    <property type="match status" value="1"/>
</dbReference>
<dbReference type="InterPro" id="IPR001342">
    <property type="entry name" value="HDH_cat"/>
</dbReference>
<evidence type="ECO:0000256" key="6">
    <source>
        <dbReference type="RuleBase" id="RU004171"/>
    </source>
</evidence>
<gene>
    <name evidence="8" type="ORF">RL74_18050</name>
</gene>
<dbReference type="PIRSF" id="PIRSF036497">
    <property type="entry name" value="HDH_short"/>
    <property type="match status" value="1"/>
</dbReference>
<dbReference type="UniPathway" id="UPA00050">
    <property type="reaction ID" value="UER00063"/>
</dbReference>
<dbReference type="Pfam" id="PF00742">
    <property type="entry name" value="Homoserine_dh"/>
    <property type="match status" value="1"/>
</dbReference>
<dbReference type="Gene3D" id="3.40.50.720">
    <property type="entry name" value="NAD(P)-binding Rossmann-like Domain"/>
    <property type="match status" value="1"/>
</dbReference>